<name>A0A177B1Y6_9BILA</name>
<dbReference type="PROSITE" id="PS50923">
    <property type="entry name" value="SUSHI"/>
    <property type="match status" value="2"/>
</dbReference>
<proteinExistence type="predicted"/>
<gene>
    <name evidence="6" type="ORF">A3Q56_03972</name>
</gene>
<keyword evidence="2" id="KW-0732">Signal</keyword>
<evidence type="ECO:0000259" key="5">
    <source>
        <dbReference type="PROSITE" id="PS50923"/>
    </source>
</evidence>
<dbReference type="PANTHER" id="PTHR45785">
    <property type="entry name" value="COMPLEMENT FACTOR H-RELATED"/>
    <property type="match status" value="1"/>
</dbReference>
<keyword evidence="7" id="KW-1185">Reference proteome</keyword>
<dbReference type="CDD" id="cd00033">
    <property type="entry name" value="CCP"/>
    <property type="match status" value="2"/>
</dbReference>
<dbReference type="OrthoDB" id="9991441at2759"/>
<dbReference type="EMBL" id="LWCA01000476">
    <property type="protein sequence ID" value="OAF68278.1"/>
    <property type="molecule type" value="Genomic_DNA"/>
</dbReference>
<feature type="domain" description="Sushi" evidence="5">
    <location>
        <begin position="3"/>
        <end position="65"/>
    </location>
</feature>
<evidence type="ECO:0000256" key="4">
    <source>
        <dbReference type="PROSITE-ProRule" id="PRU00302"/>
    </source>
</evidence>
<protein>
    <recommendedName>
        <fullName evidence="5">Sushi domain-containing protein</fullName>
    </recommendedName>
</protein>
<organism evidence="6 7">
    <name type="scientific">Intoshia linei</name>
    <dbReference type="NCBI Taxonomy" id="1819745"/>
    <lineage>
        <taxon>Eukaryota</taxon>
        <taxon>Metazoa</taxon>
        <taxon>Spiralia</taxon>
        <taxon>Lophotrochozoa</taxon>
        <taxon>Mesozoa</taxon>
        <taxon>Orthonectida</taxon>
        <taxon>Rhopaluridae</taxon>
        <taxon>Intoshia</taxon>
    </lineage>
</organism>
<evidence type="ECO:0000313" key="7">
    <source>
        <dbReference type="Proteomes" id="UP000078046"/>
    </source>
</evidence>
<dbReference type="PANTHER" id="PTHR45785:SF16">
    <property type="entry name" value="COAGULATION FACTOR XIII B CHAIN ISOFORM X1"/>
    <property type="match status" value="1"/>
</dbReference>
<feature type="domain" description="Sushi" evidence="5">
    <location>
        <begin position="124"/>
        <end position="181"/>
    </location>
</feature>
<comment type="caution">
    <text evidence="6">The sequence shown here is derived from an EMBL/GenBank/DDBJ whole genome shotgun (WGS) entry which is preliminary data.</text>
</comment>
<evidence type="ECO:0000256" key="3">
    <source>
        <dbReference type="ARBA" id="ARBA00023157"/>
    </source>
</evidence>
<dbReference type="InterPro" id="IPR051503">
    <property type="entry name" value="ComplSys_Reg/VirEntry_Med"/>
</dbReference>
<evidence type="ECO:0000313" key="6">
    <source>
        <dbReference type="EMBL" id="OAF68278.1"/>
    </source>
</evidence>
<comment type="caution">
    <text evidence="4">Lacks conserved residue(s) required for the propagation of feature annotation.</text>
</comment>
<dbReference type="InterPro" id="IPR035976">
    <property type="entry name" value="Sushi/SCR/CCP_sf"/>
</dbReference>
<dbReference type="Gene3D" id="2.10.70.10">
    <property type="entry name" value="Complement Module, domain 1"/>
    <property type="match status" value="2"/>
</dbReference>
<dbReference type="AlphaFoldDB" id="A0A177B1Y6"/>
<keyword evidence="3" id="KW-1015">Disulfide bond</keyword>
<keyword evidence="1 4" id="KW-0768">Sushi</keyword>
<evidence type="ECO:0000256" key="1">
    <source>
        <dbReference type="ARBA" id="ARBA00022659"/>
    </source>
</evidence>
<reference evidence="6 7" key="1">
    <citation type="submission" date="2016-04" db="EMBL/GenBank/DDBJ databases">
        <title>The genome of Intoshia linei affirms orthonectids as highly simplified spiralians.</title>
        <authorList>
            <person name="Mikhailov K.V."/>
            <person name="Slusarev G.S."/>
            <person name="Nikitin M.A."/>
            <person name="Logacheva M.D."/>
            <person name="Penin A."/>
            <person name="Aleoshin V."/>
            <person name="Panchin Y.V."/>
        </authorList>
    </citation>
    <scope>NUCLEOTIDE SEQUENCE [LARGE SCALE GENOMIC DNA]</scope>
    <source>
        <strain evidence="6">Intl2013</strain>
        <tissue evidence="6">Whole animal</tissue>
    </source>
</reference>
<dbReference type="SMART" id="SM00032">
    <property type="entry name" value="CCP"/>
    <property type="match status" value="3"/>
</dbReference>
<evidence type="ECO:0000256" key="2">
    <source>
        <dbReference type="ARBA" id="ARBA00022729"/>
    </source>
</evidence>
<dbReference type="SUPFAM" id="SSF57535">
    <property type="entry name" value="Complement control module/SCR domain"/>
    <property type="match status" value="2"/>
</dbReference>
<dbReference type="InterPro" id="IPR000436">
    <property type="entry name" value="Sushi_SCR_CCP_dom"/>
</dbReference>
<dbReference type="Proteomes" id="UP000078046">
    <property type="component" value="Unassembled WGS sequence"/>
</dbReference>
<sequence>MHKNCGNPPKIVNGYISNNFSTYYASIIHYRCYQNSSFSSSENISSKSICLSNGKWSQNLKICYLNCYIKKYPNTYLNFNPIENFLKHLQYYKINCMAGYQLIGQNNIVCKDGLLSKNFTCVPKTCKKNPPTVKNGIVRFYSRQHNTKGKYECLNGYQLIGQKYTTCFDGRWIYKFNECILTNIS</sequence>
<accession>A0A177B1Y6</accession>
<dbReference type="Pfam" id="PF00084">
    <property type="entry name" value="Sushi"/>
    <property type="match status" value="2"/>
</dbReference>